<name>A0A0A9GUL4_ARUDO</name>
<accession>A0A0A9GUL4</accession>
<proteinExistence type="predicted"/>
<organism evidence="1">
    <name type="scientific">Arundo donax</name>
    <name type="common">Giant reed</name>
    <name type="synonym">Donax arundinaceus</name>
    <dbReference type="NCBI Taxonomy" id="35708"/>
    <lineage>
        <taxon>Eukaryota</taxon>
        <taxon>Viridiplantae</taxon>
        <taxon>Streptophyta</taxon>
        <taxon>Embryophyta</taxon>
        <taxon>Tracheophyta</taxon>
        <taxon>Spermatophyta</taxon>
        <taxon>Magnoliopsida</taxon>
        <taxon>Liliopsida</taxon>
        <taxon>Poales</taxon>
        <taxon>Poaceae</taxon>
        <taxon>PACMAD clade</taxon>
        <taxon>Arundinoideae</taxon>
        <taxon>Arundineae</taxon>
        <taxon>Arundo</taxon>
    </lineage>
</organism>
<dbReference type="EMBL" id="GBRH01173623">
    <property type="protein sequence ID" value="JAE24273.1"/>
    <property type="molecule type" value="Transcribed_RNA"/>
</dbReference>
<evidence type="ECO:0000313" key="1">
    <source>
        <dbReference type="EMBL" id="JAE24273.1"/>
    </source>
</evidence>
<reference evidence="1" key="2">
    <citation type="journal article" date="2015" name="Data Brief">
        <title>Shoot transcriptome of the giant reed, Arundo donax.</title>
        <authorList>
            <person name="Barrero R.A."/>
            <person name="Guerrero F.D."/>
            <person name="Moolhuijzen P."/>
            <person name="Goolsby J.A."/>
            <person name="Tidwell J."/>
            <person name="Bellgard S.E."/>
            <person name="Bellgard M.I."/>
        </authorList>
    </citation>
    <scope>NUCLEOTIDE SEQUENCE</scope>
    <source>
        <tissue evidence="1">Shoot tissue taken approximately 20 cm above the soil surface</tissue>
    </source>
</reference>
<protein>
    <submittedName>
        <fullName evidence="1">Uncharacterized protein</fullName>
    </submittedName>
</protein>
<dbReference type="AlphaFoldDB" id="A0A0A9GUL4"/>
<reference evidence="1" key="1">
    <citation type="submission" date="2014-09" db="EMBL/GenBank/DDBJ databases">
        <authorList>
            <person name="Magalhaes I.L.F."/>
            <person name="Oliveira U."/>
            <person name="Santos F.R."/>
            <person name="Vidigal T.H.D.A."/>
            <person name="Brescovit A.D."/>
            <person name="Santos A.J."/>
        </authorList>
    </citation>
    <scope>NUCLEOTIDE SEQUENCE</scope>
    <source>
        <tissue evidence="1">Shoot tissue taken approximately 20 cm above the soil surface</tissue>
    </source>
</reference>
<sequence>MFLYSSSPKSGIALAFLSQGFQTTTSGSPSFLKTSVLFFSWSMITIFCGALKYTLSTSDSNTTASPCSVQRVLDCRLSK</sequence>